<sequence>MTSGEIDDYQSRAVEVMALFMNQELTAHRITAHETMHFTDLFEDQDQCKDVRNELELSSTEPERSGFTEAQRKRKRTIFSRAQLSELEQAFALTPYPDITLRERLAAHTHLPESKIQVWFQNRRARSIKSGRLTKSIQTMRDSTCQSRETVPRPGSSITPMAEIFRPNQSDDGQHIYSDWIRLYSNPVSDQPSPVSPNLSESLLWEGERQSHLASTAPIGRQAPSSRQYCDGFSLPCIRTSGYRDLKSQTPVGSQARCDSQTSVDQVVPSHSQPMHWDVTQLQGDQPPPGHQTSMGYISDLIYNAAIVTNFLEF</sequence>
<evidence type="ECO:0000313" key="2">
    <source>
        <dbReference type="Proteomes" id="UP001157502"/>
    </source>
</evidence>
<comment type="caution">
    <text evidence="1">The sequence shown here is derived from an EMBL/GenBank/DDBJ whole genome shotgun (WGS) entry which is preliminary data.</text>
</comment>
<keyword evidence="2" id="KW-1185">Reference proteome</keyword>
<name>A0ACC2FFW1_DALPE</name>
<gene>
    <name evidence="1" type="ORF">DPEC_G00298640</name>
</gene>
<dbReference type="EMBL" id="CM055755">
    <property type="protein sequence ID" value="KAJ7990276.1"/>
    <property type="molecule type" value="Genomic_DNA"/>
</dbReference>
<dbReference type="Proteomes" id="UP001157502">
    <property type="component" value="Chromosome 28"/>
</dbReference>
<protein>
    <submittedName>
        <fullName evidence="1">Uncharacterized protein</fullName>
    </submittedName>
</protein>
<evidence type="ECO:0000313" key="1">
    <source>
        <dbReference type="EMBL" id="KAJ7990276.1"/>
    </source>
</evidence>
<organism evidence="1 2">
    <name type="scientific">Dallia pectoralis</name>
    <name type="common">Alaska blackfish</name>
    <dbReference type="NCBI Taxonomy" id="75939"/>
    <lineage>
        <taxon>Eukaryota</taxon>
        <taxon>Metazoa</taxon>
        <taxon>Chordata</taxon>
        <taxon>Craniata</taxon>
        <taxon>Vertebrata</taxon>
        <taxon>Euteleostomi</taxon>
        <taxon>Actinopterygii</taxon>
        <taxon>Neopterygii</taxon>
        <taxon>Teleostei</taxon>
        <taxon>Protacanthopterygii</taxon>
        <taxon>Esociformes</taxon>
        <taxon>Umbridae</taxon>
        <taxon>Dallia</taxon>
    </lineage>
</organism>
<accession>A0ACC2FFW1</accession>
<reference evidence="1" key="1">
    <citation type="submission" date="2021-05" db="EMBL/GenBank/DDBJ databases">
        <authorList>
            <person name="Pan Q."/>
            <person name="Jouanno E."/>
            <person name="Zahm M."/>
            <person name="Klopp C."/>
            <person name="Cabau C."/>
            <person name="Louis A."/>
            <person name="Berthelot C."/>
            <person name="Parey E."/>
            <person name="Roest Crollius H."/>
            <person name="Montfort J."/>
            <person name="Robinson-Rechavi M."/>
            <person name="Bouchez O."/>
            <person name="Lampietro C."/>
            <person name="Lopez Roques C."/>
            <person name="Donnadieu C."/>
            <person name="Postlethwait J."/>
            <person name="Bobe J."/>
            <person name="Dillon D."/>
            <person name="Chandos A."/>
            <person name="von Hippel F."/>
            <person name="Guiguen Y."/>
        </authorList>
    </citation>
    <scope>NUCLEOTIDE SEQUENCE</scope>
    <source>
        <strain evidence="1">YG-Jan2019</strain>
    </source>
</reference>
<proteinExistence type="predicted"/>